<dbReference type="SUPFAM" id="SSF49562">
    <property type="entry name" value="C2 domain (Calcium/lipid-binding domain, CaLB)"/>
    <property type="match status" value="1"/>
</dbReference>
<dbReference type="AlphaFoldDB" id="A0A5J4P332"/>
<feature type="domain" description="C2" evidence="1">
    <location>
        <begin position="17"/>
        <end position="46"/>
    </location>
</feature>
<evidence type="ECO:0000313" key="3">
    <source>
        <dbReference type="Proteomes" id="UP000324629"/>
    </source>
</evidence>
<dbReference type="Pfam" id="PF00168">
    <property type="entry name" value="C2"/>
    <property type="match status" value="1"/>
</dbReference>
<proteinExistence type="predicted"/>
<dbReference type="InterPro" id="IPR000008">
    <property type="entry name" value="C2_dom"/>
</dbReference>
<dbReference type="EMBL" id="QNGE01000035">
    <property type="protein sequence ID" value="KAA3682291.1"/>
    <property type="molecule type" value="Genomic_DNA"/>
</dbReference>
<keyword evidence="3" id="KW-1185">Reference proteome</keyword>
<protein>
    <recommendedName>
        <fullName evidence="1">C2 domain-containing protein</fullName>
    </recommendedName>
</protein>
<reference evidence="2 3" key="1">
    <citation type="journal article" date="2019" name="Gigascience">
        <title>Whole-genome sequence of the oriental lung fluke Paragonimus westermani.</title>
        <authorList>
            <person name="Oey H."/>
            <person name="Zakrzewski M."/>
            <person name="Narain K."/>
            <person name="Devi K.R."/>
            <person name="Agatsuma T."/>
            <person name="Nawaratna S."/>
            <person name="Gobert G.N."/>
            <person name="Jones M.K."/>
            <person name="Ragan M.A."/>
            <person name="McManus D.P."/>
            <person name="Krause L."/>
        </authorList>
    </citation>
    <scope>NUCLEOTIDE SEQUENCE [LARGE SCALE GENOMIC DNA]</scope>
    <source>
        <strain evidence="2 3">IND2009</strain>
    </source>
</reference>
<gene>
    <name evidence="2" type="ORF">DEA37_0013262</name>
</gene>
<name>A0A5J4P332_9TREM</name>
<sequence>MLAHFAYGQENIYLKMQGFNLDKKDFFGKSDPYVIIYRRNERGKEEVDTELDDLIGEFTTTVSELLRAKENVSEFKINFHSKLRCAA</sequence>
<evidence type="ECO:0000259" key="1">
    <source>
        <dbReference type="Pfam" id="PF00168"/>
    </source>
</evidence>
<evidence type="ECO:0000313" key="2">
    <source>
        <dbReference type="EMBL" id="KAA3682291.1"/>
    </source>
</evidence>
<dbReference type="InterPro" id="IPR035892">
    <property type="entry name" value="C2_domain_sf"/>
</dbReference>
<accession>A0A5J4P332</accession>
<dbReference type="Proteomes" id="UP000324629">
    <property type="component" value="Unassembled WGS sequence"/>
</dbReference>
<comment type="caution">
    <text evidence="2">The sequence shown here is derived from an EMBL/GenBank/DDBJ whole genome shotgun (WGS) entry which is preliminary data.</text>
</comment>
<organism evidence="2 3">
    <name type="scientific">Paragonimus westermani</name>
    <dbReference type="NCBI Taxonomy" id="34504"/>
    <lineage>
        <taxon>Eukaryota</taxon>
        <taxon>Metazoa</taxon>
        <taxon>Spiralia</taxon>
        <taxon>Lophotrochozoa</taxon>
        <taxon>Platyhelminthes</taxon>
        <taxon>Trematoda</taxon>
        <taxon>Digenea</taxon>
        <taxon>Plagiorchiida</taxon>
        <taxon>Troglotremata</taxon>
        <taxon>Troglotrematidae</taxon>
        <taxon>Paragonimus</taxon>
    </lineage>
</organism>